<feature type="region of interest" description="Disordered" evidence="1">
    <location>
        <begin position="1"/>
        <end position="55"/>
    </location>
</feature>
<proteinExistence type="predicted"/>
<dbReference type="AlphaFoldDB" id="A0A318JVW9"/>
<gene>
    <name evidence="2" type="ORF">DFR70_108161</name>
</gene>
<accession>A0A318JVW9</accession>
<protein>
    <submittedName>
        <fullName evidence="2">Uncharacterized protein</fullName>
    </submittedName>
</protein>
<evidence type="ECO:0000313" key="3">
    <source>
        <dbReference type="Proteomes" id="UP000247569"/>
    </source>
</evidence>
<evidence type="ECO:0000313" key="2">
    <source>
        <dbReference type="EMBL" id="PXX61603.1"/>
    </source>
</evidence>
<dbReference type="RefSeq" id="WP_157195411.1">
    <property type="nucleotide sequence ID" value="NZ_QJKF01000008.1"/>
</dbReference>
<dbReference type="Proteomes" id="UP000247569">
    <property type="component" value="Unassembled WGS sequence"/>
</dbReference>
<name>A0A318JVW9_9NOCA</name>
<sequence length="55" mass="5766">MSQESGQGSGLFSHDTIPIQVYTPAESSDVHHQPVFSRAEDGSGSAVGEVKPPRA</sequence>
<evidence type="ECO:0000256" key="1">
    <source>
        <dbReference type="SAM" id="MobiDB-lite"/>
    </source>
</evidence>
<dbReference type="EMBL" id="QJKF01000008">
    <property type="protein sequence ID" value="PXX61603.1"/>
    <property type="molecule type" value="Genomic_DNA"/>
</dbReference>
<keyword evidence="3" id="KW-1185">Reference proteome</keyword>
<comment type="caution">
    <text evidence="2">The sequence shown here is derived from an EMBL/GenBank/DDBJ whole genome shotgun (WGS) entry which is preliminary data.</text>
</comment>
<reference evidence="2 3" key="1">
    <citation type="submission" date="2018-05" db="EMBL/GenBank/DDBJ databases">
        <title>Genomic Encyclopedia of Type Strains, Phase IV (KMG-IV): sequencing the most valuable type-strain genomes for metagenomic binning, comparative biology and taxonomic classification.</title>
        <authorList>
            <person name="Goeker M."/>
        </authorList>
    </citation>
    <scope>NUCLEOTIDE SEQUENCE [LARGE SCALE GENOMIC DNA]</scope>
    <source>
        <strain evidence="2 3">DSM 44704</strain>
    </source>
</reference>
<organism evidence="2 3">
    <name type="scientific">Nocardia tenerifensis</name>
    <dbReference type="NCBI Taxonomy" id="228006"/>
    <lineage>
        <taxon>Bacteria</taxon>
        <taxon>Bacillati</taxon>
        <taxon>Actinomycetota</taxon>
        <taxon>Actinomycetes</taxon>
        <taxon>Mycobacteriales</taxon>
        <taxon>Nocardiaceae</taxon>
        <taxon>Nocardia</taxon>
    </lineage>
</organism>